<organism evidence="5">
    <name type="scientific">Nymphaea colorata</name>
    <name type="common">pocket water lily</name>
    <dbReference type="NCBI Taxonomy" id="210225"/>
    <lineage>
        <taxon>Eukaryota</taxon>
        <taxon>Viridiplantae</taxon>
        <taxon>Streptophyta</taxon>
        <taxon>Embryophyta</taxon>
        <taxon>Tracheophyta</taxon>
        <taxon>Spermatophyta</taxon>
        <taxon>Magnoliopsida</taxon>
        <taxon>Nymphaeales</taxon>
        <taxon>Nymphaeaceae</taxon>
        <taxon>Nymphaea</taxon>
    </lineage>
</organism>
<name>A0A5K0XBQ8_9MAGN</name>
<dbReference type="EMBL" id="LR721775">
    <property type="protein sequence ID" value="VVV62855.1"/>
    <property type="molecule type" value="Genomic_DNA"/>
</dbReference>
<gene>
    <name evidence="5" type="ORF">NYM_LOCUS4041</name>
</gene>
<sequence length="68" mass="7352">MVTAQGTACPYRKTGIAITHSNILAGPWLKVAAARGVVQSYLGRTWKEYSRTVIMLSNIGGFINPAGW</sequence>
<dbReference type="InterPro" id="IPR000070">
    <property type="entry name" value="Pectinesterase_cat"/>
</dbReference>
<keyword evidence="3" id="KW-0063">Aspartyl esterase</keyword>
<evidence type="ECO:0000256" key="1">
    <source>
        <dbReference type="ARBA" id="ARBA00005184"/>
    </source>
</evidence>
<dbReference type="Gene3D" id="2.160.20.10">
    <property type="entry name" value="Single-stranded right-handed beta-helix, Pectin lyase-like"/>
    <property type="match status" value="1"/>
</dbReference>
<evidence type="ECO:0000256" key="2">
    <source>
        <dbReference type="ARBA" id="ARBA00022801"/>
    </source>
</evidence>
<dbReference type="PANTHER" id="PTHR31707">
    <property type="entry name" value="PECTINESTERASE"/>
    <property type="match status" value="1"/>
</dbReference>
<evidence type="ECO:0000256" key="3">
    <source>
        <dbReference type="ARBA" id="ARBA00023085"/>
    </source>
</evidence>
<dbReference type="SUPFAM" id="SSF51126">
    <property type="entry name" value="Pectin lyase-like"/>
    <property type="match status" value="1"/>
</dbReference>
<accession>A0A5K0XBQ8</accession>
<dbReference type="UniPathway" id="UPA00545">
    <property type="reaction ID" value="UER00823"/>
</dbReference>
<protein>
    <recommendedName>
        <fullName evidence="4">Pectinesterase catalytic domain-containing protein</fullName>
    </recommendedName>
</protein>
<dbReference type="InterPro" id="IPR012334">
    <property type="entry name" value="Pectin_lyas_fold"/>
</dbReference>
<dbReference type="AlphaFoldDB" id="A0A5K0XBQ8"/>
<dbReference type="Pfam" id="PF01095">
    <property type="entry name" value="Pectinesterase"/>
    <property type="match status" value="1"/>
</dbReference>
<dbReference type="InterPro" id="IPR011050">
    <property type="entry name" value="Pectin_lyase_fold/virulence"/>
</dbReference>
<dbReference type="GO" id="GO:0042545">
    <property type="term" value="P:cell wall modification"/>
    <property type="evidence" value="ECO:0007669"/>
    <property type="project" value="InterPro"/>
</dbReference>
<dbReference type="Gramene" id="NC10G0043980.1">
    <property type="protein sequence ID" value="NC10G0043980.1:cds"/>
    <property type="gene ID" value="NC10G0043980"/>
</dbReference>
<evidence type="ECO:0000259" key="4">
    <source>
        <dbReference type="Pfam" id="PF01095"/>
    </source>
</evidence>
<evidence type="ECO:0000313" key="5">
    <source>
        <dbReference type="EMBL" id="VVV62855.1"/>
    </source>
</evidence>
<dbReference type="GO" id="GO:0045490">
    <property type="term" value="P:pectin catabolic process"/>
    <property type="evidence" value="ECO:0007669"/>
    <property type="project" value="UniProtKB-UniPathway"/>
</dbReference>
<feature type="domain" description="Pectinesterase catalytic" evidence="4">
    <location>
        <begin position="1"/>
        <end position="68"/>
    </location>
</feature>
<comment type="pathway">
    <text evidence="1">Glycan metabolism; pectin degradation; 2-dehydro-3-deoxy-D-gluconate from pectin: step 1/5.</text>
</comment>
<dbReference type="GO" id="GO:0030599">
    <property type="term" value="F:pectinesterase activity"/>
    <property type="evidence" value="ECO:0007669"/>
    <property type="project" value="InterPro"/>
</dbReference>
<keyword evidence="2" id="KW-0378">Hydrolase</keyword>
<reference evidence="5" key="1">
    <citation type="submission" date="2019-09" db="EMBL/GenBank/DDBJ databases">
        <authorList>
            <person name="Zhang L."/>
        </authorList>
    </citation>
    <scope>NUCLEOTIDE SEQUENCE</scope>
</reference>
<proteinExistence type="predicted"/>